<proteinExistence type="predicted"/>
<dbReference type="AlphaFoldDB" id="A0A8S3ZX12"/>
<dbReference type="Gene3D" id="3.10.100.10">
    <property type="entry name" value="Mannose-Binding Protein A, subunit A"/>
    <property type="match status" value="1"/>
</dbReference>
<reference evidence="2" key="1">
    <citation type="submission" date="2021-04" db="EMBL/GenBank/DDBJ databases">
        <authorList>
            <consortium name="Molecular Ecology Group"/>
        </authorList>
    </citation>
    <scope>NUCLEOTIDE SEQUENCE</scope>
</reference>
<comment type="caution">
    <text evidence="2">The sequence shown here is derived from an EMBL/GenBank/DDBJ whole genome shotgun (WGS) entry which is preliminary data.</text>
</comment>
<dbReference type="PANTHER" id="PTHR22801">
    <property type="entry name" value="LITHOSTATHINE"/>
    <property type="match status" value="1"/>
</dbReference>
<dbReference type="EMBL" id="CAJHNH020006669">
    <property type="protein sequence ID" value="CAG5134019.1"/>
    <property type="molecule type" value="Genomic_DNA"/>
</dbReference>
<evidence type="ECO:0000313" key="2">
    <source>
        <dbReference type="EMBL" id="CAG5134019.1"/>
    </source>
</evidence>
<organism evidence="2 3">
    <name type="scientific">Candidula unifasciata</name>
    <dbReference type="NCBI Taxonomy" id="100452"/>
    <lineage>
        <taxon>Eukaryota</taxon>
        <taxon>Metazoa</taxon>
        <taxon>Spiralia</taxon>
        <taxon>Lophotrochozoa</taxon>
        <taxon>Mollusca</taxon>
        <taxon>Gastropoda</taxon>
        <taxon>Heterobranchia</taxon>
        <taxon>Euthyneura</taxon>
        <taxon>Panpulmonata</taxon>
        <taxon>Eupulmonata</taxon>
        <taxon>Stylommatophora</taxon>
        <taxon>Helicina</taxon>
        <taxon>Helicoidea</taxon>
        <taxon>Geomitridae</taxon>
        <taxon>Candidula</taxon>
    </lineage>
</organism>
<dbReference type="CDD" id="cd00037">
    <property type="entry name" value="CLECT"/>
    <property type="match status" value="1"/>
</dbReference>
<feature type="domain" description="C-type lectin" evidence="1">
    <location>
        <begin position="31"/>
        <end position="145"/>
    </location>
</feature>
<evidence type="ECO:0000259" key="1">
    <source>
        <dbReference type="PROSITE" id="PS50041"/>
    </source>
</evidence>
<dbReference type="PROSITE" id="PS50041">
    <property type="entry name" value="C_TYPE_LECTIN_2"/>
    <property type="match status" value="1"/>
</dbReference>
<dbReference type="SUPFAM" id="SSF56436">
    <property type="entry name" value="C-type lectin-like"/>
    <property type="match status" value="1"/>
</dbReference>
<accession>A0A8S3ZX12</accession>
<name>A0A8S3ZX12_9EUPU</name>
<dbReference type="Pfam" id="PF00059">
    <property type="entry name" value="Lectin_C"/>
    <property type="match status" value="1"/>
</dbReference>
<dbReference type="OrthoDB" id="6050186at2759"/>
<dbReference type="InterPro" id="IPR050801">
    <property type="entry name" value="Ca-Dep_Lectins_ImmuneDev"/>
</dbReference>
<dbReference type="InterPro" id="IPR001304">
    <property type="entry name" value="C-type_lectin-like"/>
</dbReference>
<dbReference type="InterPro" id="IPR016186">
    <property type="entry name" value="C-type_lectin-like/link_sf"/>
</dbReference>
<sequence>MYYIFSAEVAAAEATDVCPPAVPRDEYLQVYGDFCYQFVIYRQRSYSQADQDCRRQGGILAVVKSQDITDYFVDQLLNKYGYADKVWIGLNDKDADGALMWEDGTSPGYSNWAPGQGPRSTHTTNIQGCVTLVPSLLGKWDDDSCGNGIFGVMTFTQNRFSYICQFHARRVTTSATAVSCAPFVCDIDCGEEQYIKDPDYGCPTCQCGSA</sequence>
<keyword evidence="3" id="KW-1185">Reference proteome</keyword>
<dbReference type="PANTHER" id="PTHR22801:SF63">
    <property type="entry name" value="C-TYPE LECTIN DOMAIN-CONTAINING PROTEIN"/>
    <property type="match status" value="1"/>
</dbReference>
<dbReference type="SMART" id="SM00034">
    <property type="entry name" value="CLECT"/>
    <property type="match status" value="1"/>
</dbReference>
<gene>
    <name evidence="2" type="ORF">CUNI_LOCUS19577</name>
</gene>
<dbReference type="InterPro" id="IPR016187">
    <property type="entry name" value="CTDL_fold"/>
</dbReference>
<protein>
    <recommendedName>
        <fullName evidence="1">C-type lectin domain-containing protein</fullName>
    </recommendedName>
</protein>
<evidence type="ECO:0000313" key="3">
    <source>
        <dbReference type="Proteomes" id="UP000678393"/>
    </source>
</evidence>
<dbReference type="Proteomes" id="UP000678393">
    <property type="component" value="Unassembled WGS sequence"/>
</dbReference>